<dbReference type="EMBL" id="JACWFH010000031">
    <property type="protein sequence ID" value="MBY0099102.1"/>
    <property type="molecule type" value="Genomic_DNA"/>
</dbReference>
<evidence type="ECO:0000259" key="10">
    <source>
        <dbReference type="Pfam" id="PF02602"/>
    </source>
</evidence>
<comment type="similarity">
    <text evidence="2 9">Belongs to the uroporphyrinogen-III synthase family.</text>
</comment>
<evidence type="ECO:0000256" key="9">
    <source>
        <dbReference type="RuleBase" id="RU366031"/>
    </source>
</evidence>
<feature type="domain" description="Tetrapyrrole biosynthesis uroporphyrinogen III synthase" evidence="10">
    <location>
        <begin position="23"/>
        <end position="247"/>
    </location>
</feature>
<comment type="pathway">
    <text evidence="1 9">Porphyrin-containing compound metabolism; protoporphyrin-IX biosynthesis; coproporphyrinogen-III from 5-aminolevulinate: step 3/4.</text>
</comment>
<evidence type="ECO:0000256" key="7">
    <source>
        <dbReference type="ARBA" id="ARBA00040167"/>
    </source>
</evidence>
<dbReference type="SUPFAM" id="SSF69618">
    <property type="entry name" value="HemD-like"/>
    <property type="match status" value="1"/>
</dbReference>
<dbReference type="Gene3D" id="3.40.50.10090">
    <property type="match status" value="2"/>
</dbReference>
<keyword evidence="4 9" id="KW-0456">Lyase</keyword>
<dbReference type="InterPro" id="IPR039793">
    <property type="entry name" value="UROS/Hem4"/>
</dbReference>
<dbReference type="InterPro" id="IPR003754">
    <property type="entry name" value="4pyrrol_synth_uPrphyn_synth"/>
</dbReference>
<protein>
    <recommendedName>
        <fullName evidence="7 9">Uroporphyrinogen-III synthase</fullName>
        <ecNumber evidence="3 9">4.2.1.75</ecNumber>
    </recommendedName>
</protein>
<sequence>MIPAPPLQNKHVLIPRGAKQARAFSELVERLGGIPAEIPLIAFRPIPASEELVYILKEVHKYDWIVFTSNVTVETFFSYYKNSGEPFPKIAVIGSKTREVLEEKHYQASFTPKEYVAEGFVKEFLPQVSEGMRVLIPKGNLAREYIASSLRKHGVLVDELIIYETYMPEESRSKLAQMITDGKLEILAFTSPSTIDHFMKTVKDYQLEDRVENCIVACIGPVSKRKAEEYGLTVHACPKTYTVEEMMKSVIEYLKNEQEELK</sequence>
<dbReference type="InterPro" id="IPR036108">
    <property type="entry name" value="4pyrrol_syn_uPrphyn_synt_sf"/>
</dbReference>
<evidence type="ECO:0000313" key="11">
    <source>
        <dbReference type="EMBL" id="MBY0099102.1"/>
    </source>
</evidence>
<dbReference type="CDD" id="cd06578">
    <property type="entry name" value="HemD"/>
    <property type="match status" value="1"/>
</dbReference>
<dbReference type="Proteomes" id="UP000769780">
    <property type="component" value="Unassembled WGS sequence"/>
</dbReference>
<evidence type="ECO:0000256" key="8">
    <source>
        <dbReference type="ARBA" id="ARBA00048617"/>
    </source>
</evidence>
<reference evidence="11 12" key="1">
    <citation type="submission" date="2020-07" db="EMBL/GenBank/DDBJ databases">
        <title>Fungal Genomes of the International Space Station.</title>
        <authorList>
            <person name="Seuylemezian A."/>
            <person name="Singh N.K."/>
            <person name="Wood J."/>
            <person name="Venkateswaran K."/>
        </authorList>
    </citation>
    <scope>NUCLEOTIDE SEQUENCE [LARGE SCALE GENOMIC DNA]</scope>
    <source>
        <strain evidence="11 12">PL-B2</strain>
    </source>
</reference>
<dbReference type="RefSeq" id="WP_221875311.1">
    <property type="nucleotide sequence ID" value="NZ_JACWFH010000031.1"/>
</dbReference>
<evidence type="ECO:0000256" key="2">
    <source>
        <dbReference type="ARBA" id="ARBA00008133"/>
    </source>
</evidence>
<dbReference type="PANTHER" id="PTHR38042:SF1">
    <property type="entry name" value="UROPORPHYRINOGEN-III SYNTHASE, CHLOROPLASTIC"/>
    <property type="match status" value="1"/>
</dbReference>
<dbReference type="PANTHER" id="PTHR38042">
    <property type="entry name" value="UROPORPHYRINOGEN-III SYNTHASE, CHLOROPLASTIC"/>
    <property type="match status" value="1"/>
</dbReference>
<dbReference type="EC" id="4.2.1.75" evidence="3 9"/>
<gene>
    <name evidence="11" type="ORF">H0185_20240</name>
</gene>
<evidence type="ECO:0000256" key="1">
    <source>
        <dbReference type="ARBA" id="ARBA00004772"/>
    </source>
</evidence>
<evidence type="ECO:0000256" key="4">
    <source>
        <dbReference type="ARBA" id="ARBA00023239"/>
    </source>
</evidence>
<name>A0ABS7KA08_9BACI</name>
<proteinExistence type="inferred from homology"/>
<keyword evidence="12" id="KW-1185">Reference proteome</keyword>
<comment type="caution">
    <text evidence="11">The sequence shown here is derived from an EMBL/GenBank/DDBJ whole genome shotgun (WGS) entry which is preliminary data.</text>
</comment>
<evidence type="ECO:0000256" key="6">
    <source>
        <dbReference type="ARBA" id="ARBA00037589"/>
    </source>
</evidence>
<keyword evidence="5 9" id="KW-0627">Porphyrin biosynthesis</keyword>
<organism evidence="11 12">
    <name type="scientific">Mesobacillus maritimus</name>
    <dbReference type="NCBI Taxonomy" id="1643336"/>
    <lineage>
        <taxon>Bacteria</taxon>
        <taxon>Bacillati</taxon>
        <taxon>Bacillota</taxon>
        <taxon>Bacilli</taxon>
        <taxon>Bacillales</taxon>
        <taxon>Bacillaceae</taxon>
        <taxon>Mesobacillus</taxon>
    </lineage>
</organism>
<dbReference type="Pfam" id="PF02602">
    <property type="entry name" value="HEM4"/>
    <property type="match status" value="1"/>
</dbReference>
<comment type="function">
    <text evidence="6 9">Catalyzes cyclization of the linear tetrapyrrole, hydroxymethylbilane, to the macrocyclic uroporphyrinogen III.</text>
</comment>
<accession>A0ABS7KA08</accession>
<comment type="catalytic activity">
    <reaction evidence="8 9">
        <text>hydroxymethylbilane = uroporphyrinogen III + H2O</text>
        <dbReference type="Rhea" id="RHEA:18965"/>
        <dbReference type="ChEBI" id="CHEBI:15377"/>
        <dbReference type="ChEBI" id="CHEBI:57308"/>
        <dbReference type="ChEBI" id="CHEBI:57845"/>
        <dbReference type="EC" id="4.2.1.75"/>
    </reaction>
</comment>
<evidence type="ECO:0000256" key="5">
    <source>
        <dbReference type="ARBA" id="ARBA00023244"/>
    </source>
</evidence>
<evidence type="ECO:0000256" key="3">
    <source>
        <dbReference type="ARBA" id="ARBA00013109"/>
    </source>
</evidence>
<evidence type="ECO:0000313" key="12">
    <source>
        <dbReference type="Proteomes" id="UP000769780"/>
    </source>
</evidence>